<evidence type="ECO:0000313" key="1">
    <source>
        <dbReference type="EMBL" id="SDD87486.1"/>
    </source>
</evidence>
<keyword evidence="2" id="KW-1185">Reference proteome</keyword>
<gene>
    <name evidence="1" type="ORF">SAMN05216270_108232</name>
</gene>
<dbReference type="Proteomes" id="UP000198949">
    <property type="component" value="Unassembled WGS sequence"/>
</dbReference>
<dbReference type="EMBL" id="FNAD01000008">
    <property type="protein sequence ID" value="SDD87486.1"/>
    <property type="molecule type" value="Genomic_DNA"/>
</dbReference>
<dbReference type="AlphaFoldDB" id="A0A1G6YD21"/>
<reference evidence="2" key="1">
    <citation type="submission" date="2016-10" db="EMBL/GenBank/DDBJ databases">
        <authorList>
            <person name="Varghese N."/>
            <person name="Submissions S."/>
        </authorList>
    </citation>
    <scope>NUCLEOTIDE SEQUENCE [LARGE SCALE GENOMIC DNA]</scope>
    <source>
        <strain evidence="2">CGMCC 4.3516</strain>
    </source>
</reference>
<proteinExistence type="predicted"/>
<sequence length="254" mass="28011">MTEGLEHSETDIEERAQAIVEAYQRPVLVYLPGSPTPQIRELPAAGPKTVNAWLRSMIGSDQIFRLLLGNGICMWHAARDALPDAEPNLGARTVVRGVGGDLRPPPLGPVVVGRTDSADLAPIQVMQLRIVLDAERLEAEQGPFTEGRSWSRWTLQGTDMARWRMPWSVGGRTSDSSRAASGRWWWGGRARGRVRFNPTGLLESRPRTVSLTGHGAVAVQLNRSAWRGNLVSRCTAGRCHATRRGTDHRAFRPL</sequence>
<organism evidence="1 2">
    <name type="scientific">Glycomyces harbinensis</name>
    <dbReference type="NCBI Taxonomy" id="58114"/>
    <lineage>
        <taxon>Bacteria</taxon>
        <taxon>Bacillati</taxon>
        <taxon>Actinomycetota</taxon>
        <taxon>Actinomycetes</taxon>
        <taxon>Glycomycetales</taxon>
        <taxon>Glycomycetaceae</taxon>
        <taxon>Glycomyces</taxon>
    </lineage>
</organism>
<accession>A0A1G6YD21</accession>
<dbReference type="RefSeq" id="WP_143014933.1">
    <property type="nucleotide sequence ID" value="NZ_FNAD01000008.1"/>
</dbReference>
<name>A0A1G6YD21_9ACTN</name>
<protein>
    <submittedName>
        <fullName evidence="1">Uncharacterized protein</fullName>
    </submittedName>
</protein>
<evidence type="ECO:0000313" key="2">
    <source>
        <dbReference type="Proteomes" id="UP000198949"/>
    </source>
</evidence>